<dbReference type="Pfam" id="PF02391">
    <property type="entry name" value="MoaE"/>
    <property type="match status" value="1"/>
</dbReference>
<evidence type="ECO:0000256" key="4">
    <source>
        <dbReference type="ARBA" id="ARBA00013858"/>
    </source>
</evidence>
<evidence type="ECO:0000256" key="8">
    <source>
        <dbReference type="ARBA" id="ARBA00030407"/>
    </source>
</evidence>
<evidence type="ECO:0000313" key="13">
    <source>
        <dbReference type="Proteomes" id="UP000199440"/>
    </source>
</evidence>
<evidence type="ECO:0000256" key="2">
    <source>
        <dbReference type="ARBA" id="ARBA00005426"/>
    </source>
</evidence>
<dbReference type="AlphaFoldDB" id="A0A1G9K0M0"/>
<keyword evidence="5" id="KW-0501">Molybdenum cofactor biosynthesis</keyword>
<dbReference type="SUPFAM" id="SSF54690">
    <property type="entry name" value="Molybdopterin synthase subunit MoaE"/>
    <property type="match status" value="1"/>
</dbReference>
<dbReference type="EMBL" id="FNGV01000001">
    <property type="protein sequence ID" value="SDL42693.1"/>
    <property type="molecule type" value="Genomic_DNA"/>
</dbReference>
<comment type="catalytic activity">
    <reaction evidence="11">
        <text>2 [molybdopterin-synthase sulfur-carrier protein]-C-terminal-Gly-aminoethanethioate + cyclic pyranopterin phosphate + H2O = molybdopterin + 2 [molybdopterin-synthase sulfur-carrier protein]-C-terminal Gly-Gly + 2 H(+)</text>
        <dbReference type="Rhea" id="RHEA:26333"/>
        <dbReference type="Rhea" id="RHEA-COMP:12202"/>
        <dbReference type="Rhea" id="RHEA-COMP:19907"/>
        <dbReference type="ChEBI" id="CHEBI:15377"/>
        <dbReference type="ChEBI" id="CHEBI:15378"/>
        <dbReference type="ChEBI" id="CHEBI:58698"/>
        <dbReference type="ChEBI" id="CHEBI:59648"/>
        <dbReference type="ChEBI" id="CHEBI:90778"/>
        <dbReference type="ChEBI" id="CHEBI:232372"/>
        <dbReference type="EC" id="2.8.1.12"/>
    </reaction>
</comment>
<proteinExistence type="inferred from homology"/>
<comment type="similarity">
    <text evidence="2">Belongs to the MoaE family.</text>
</comment>
<evidence type="ECO:0000256" key="3">
    <source>
        <dbReference type="ARBA" id="ARBA00011950"/>
    </source>
</evidence>
<name>A0A1G9K0M0_9FLAO</name>
<gene>
    <name evidence="12" type="ORF">SAMN04488514_101770</name>
</gene>
<reference evidence="12 13" key="1">
    <citation type="submission" date="2016-10" db="EMBL/GenBank/DDBJ databases">
        <authorList>
            <person name="de Groot N.N."/>
        </authorList>
    </citation>
    <scope>NUCLEOTIDE SEQUENCE [LARGE SCALE GENOMIC DNA]</scope>
    <source>
        <strain evidence="12 13">DSM 19886</strain>
    </source>
</reference>
<evidence type="ECO:0000256" key="5">
    <source>
        <dbReference type="ARBA" id="ARBA00023150"/>
    </source>
</evidence>
<sequence>MEKLTIEIVDHIDSANVYSELSHPQSGGICVFVGAVREFTNNEEVVALEFETYKNMALKEMEKIALEAMEKWELNKVLIRHAVGAKKVEEPVVVVGASSAHRTACFEASRFLIDTLKEKVPIWKKEIFKNKSVWVSAHP</sequence>
<dbReference type="PANTHER" id="PTHR23404">
    <property type="entry name" value="MOLYBDOPTERIN SYNTHASE RELATED"/>
    <property type="match status" value="1"/>
</dbReference>
<dbReference type="InterPro" id="IPR003448">
    <property type="entry name" value="Mopterin_biosynth_MoaE"/>
</dbReference>
<dbReference type="STRING" id="192904.SAMN04488514_101770"/>
<dbReference type="RefSeq" id="WP_089885427.1">
    <property type="nucleotide sequence ID" value="NZ_FNGV01000001.1"/>
</dbReference>
<dbReference type="InterPro" id="IPR036563">
    <property type="entry name" value="MoaE_sf"/>
</dbReference>
<dbReference type="GO" id="GO:0030366">
    <property type="term" value="F:molybdopterin synthase activity"/>
    <property type="evidence" value="ECO:0007669"/>
    <property type="project" value="UniProtKB-EC"/>
</dbReference>
<comment type="pathway">
    <text evidence="1">Cofactor biosynthesis; molybdopterin biosynthesis.</text>
</comment>
<dbReference type="Gene3D" id="3.90.1170.40">
    <property type="entry name" value="Molybdopterin biosynthesis MoaE subunit"/>
    <property type="match status" value="1"/>
</dbReference>
<comment type="subunit">
    <text evidence="6">Heterotetramer of 2 MoaD subunits and 2 MoaE subunits. Also stable as homodimer. The enzyme changes between these two forms during catalysis.</text>
</comment>
<protein>
    <recommendedName>
        <fullName evidence="4">Molybdopterin synthase catalytic subunit</fullName>
        <ecNumber evidence="3">2.8.1.12</ecNumber>
    </recommendedName>
    <alternativeName>
        <fullName evidence="9">MPT synthase subunit 2</fullName>
    </alternativeName>
    <alternativeName>
        <fullName evidence="7">Molybdenum cofactor biosynthesis protein E</fullName>
    </alternativeName>
    <alternativeName>
        <fullName evidence="8">Molybdopterin-converting factor large subunit</fullName>
    </alternativeName>
    <alternativeName>
        <fullName evidence="10">Molybdopterin-converting factor subunit 2</fullName>
    </alternativeName>
</protein>
<evidence type="ECO:0000313" key="12">
    <source>
        <dbReference type="EMBL" id="SDL42693.1"/>
    </source>
</evidence>
<evidence type="ECO:0000256" key="11">
    <source>
        <dbReference type="ARBA" id="ARBA00049878"/>
    </source>
</evidence>
<dbReference type="CDD" id="cd00756">
    <property type="entry name" value="MoaE"/>
    <property type="match status" value="1"/>
</dbReference>
<dbReference type="OrthoDB" id="9803224at2"/>
<dbReference type="Proteomes" id="UP000199440">
    <property type="component" value="Unassembled WGS sequence"/>
</dbReference>
<evidence type="ECO:0000256" key="10">
    <source>
        <dbReference type="ARBA" id="ARBA00032474"/>
    </source>
</evidence>
<organism evidence="12 13">
    <name type="scientific">Kriegella aquimaris</name>
    <dbReference type="NCBI Taxonomy" id="192904"/>
    <lineage>
        <taxon>Bacteria</taxon>
        <taxon>Pseudomonadati</taxon>
        <taxon>Bacteroidota</taxon>
        <taxon>Flavobacteriia</taxon>
        <taxon>Flavobacteriales</taxon>
        <taxon>Flavobacteriaceae</taxon>
        <taxon>Kriegella</taxon>
    </lineage>
</organism>
<dbReference type="GO" id="GO:0006777">
    <property type="term" value="P:Mo-molybdopterin cofactor biosynthetic process"/>
    <property type="evidence" value="ECO:0007669"/>
    <property type="project" value="UniProtKB-KW"/>
</dbReference>
<evidence type="ECO:0000256" key="6">
    <source>
        <dbReference type="ARBA" id="ARBA00026066"/>
    </source>
</evidence>
<evidence type="ECO:0000256" key="9">
    <source>
        <dbReference type="ARBA" id="ARBA00030781"/>
    </source>
</evidence>
<keyword evidence="13" id="KW-1185">Reference proteome</keyword>
<evidence type="ECO:0000256" key="1">
    <source>
        <dbReference type="ARBA" id="ARBA00005046"/>
    </source>
</evidence>
<evidence type="ECO:0000256" key="7">
    <source>
        <dbReference type="ARBA" id="ARBA00029745"/>
    </source>
</evidence>
<accession>A0A1G9K0M0</accession>
<dbReference type="EC" id="2.8.1.12" evidence="3"/>